<proteinExistence type="predicted"/>
<evidence type="ECO:0000313" key="2">
    <source>
        <dbReference type="Proteomes" id="UP000004621"/>
    </source>
</evidence>
<dbReference type="EMBL" id="ACEO02000001">
    <property type="protein sequence ID" value="EFC53243.1"/>
    <property type="molecule type" value="Genomic_DNA"/>
</dbReference>
<dbReference type="Proteomes" id="UP000004621">
    <property type="component" value="Unassembled WGS sequence"/>
</dbReference>
<reference evidence="1 2" key="1">
    <citation type="submission" date="2010-01" db="EMBL/GenBank/DDBJ databases">
        <authorList>
            <person name="Weinstock G."/>
            <person name="Sodergren E."/>
            <person name="Clifton S."/>
            <person name="Fulton L."/>
            <person name="Fulton B."/>
            <person name="Courtney L."/>
            <person name="Fronick C."/>
            <person name="Harrison M."/>
            <person name="Strong C."/>
            <person name="Farmer C."/>
            <person name="Delahaunty K."/>
            <person name="Markovic C."/>
            <person name="Hall O."/>
            <person name="Minx P."/>
            <person name="Tomlinson C."/>
            <person name="Mitreva M."/>
            <person name="Nelson J."/>
            <person name="Hou S."/>
            <person name="Wollam A."/>
            <person name="Pepin K.H."/>
            <person name="Johnson M."/>
            <person name="Bhonagiri V."/>
            <person name="Nash W.E."/>
            <person name="Warren W."/>
            <person name="Chinwalla A."/>
            <person name="Mardis E.R."/>
            <person name="Wilson R.K."/>
        </authorList>
    </citation>
    <scope>NUCLEOTIDE SEQUENCE [LARGE SCALE GENOMIC DNA]</scope>
    <source>
        <strain evidence="1 2">NJ9703</strain>
    </source>
</reference>
<organism evidence="1 2">
    <name type="scientific">Neisseria subflava NJ9703</name>
    <dbReference type="NCBI Taxonomy" id="546268"/>
    <lineage>
        <taxon>Bacteria</taxon>
        <taxon>Pseudomonadati</taxon>
        <taxon>Pseudomonadota</taxon>
        <taxon>Betaproteobacteria</taxon>
        <taxon>Neisseriales</taxon>
        <taxon>Neisseriaceae</taxon>
        <taxon>Neisseria</taxon>
    </lineage>
</organism>
<evidence type="ECO:0000313" key="1">
    <source>
        <dbReference type="EMBL" id="EFC53243.1"/>
    </source>
</evidence>
<comment type="caution">
    <text evidence="1">The sequence shown here is derived from an EMBL/GenBank/DDBJ whole genome shotgun (WGS) entry which is preliminary data.</text>
</comment>
<gene>
    <name evidence="1" type="ORF">NEISUBOT_03244</name>
</gene>
<accession>A0A9W5N0D8</accession>
<protein>
    <submittedName>
        <fullName evidence="1">Uncharacterized protein</fullName>
    </submittedName>
</protein>
<name>A0A9W5N0D8_NEISU</name>
<sequence length="53" mass="6370">MPLGRWIQKALRERGRLKGLKICEIIGGVFSNFYLKFLDSENRTVKYLFFPYR</sequence>
<dbReference type="AlphaFoldDB" id="A0A9W5N0D8"/>